<dbReference type="InterPro" id="IPR052742">
    <property type="entry name" value="Mito_N-acetyltransferase"/>
</dbReference>
<evidence type="ECO:0000313" key="3">
    <source>
        <dbReference type="Proteomes" id="UP001482520"/>
    </source>
</evidence>
<keyword evidence="3" id="KW-1185">Reference proteome</keyword>
<evidence type="ECO:0000259" key="1">
    <source>
        <dbReference type="PROSITE" id="PS51186"/>
    </source>
</evidence>
<name>A0ABV1NYI8_9ACTN</name>
<dbReference type="PROSITE" id="PS51186">
    <property type="entry name" value="GNAT"/>
    <property type="match status" value="1"/>
</dbReference>
<dbReference type="RefSeq" id="WP_251532230.1">
    <property type="nucleotide sequence ID" value="NZ_BAAAMM010000003.1"/>
</dbReference>
<keyword evidence="2" id="KW-0808">Transferase</keyword>
<protein>
    <submittedName>
        <fullName evidence="2">GNAT family N-acetyltransferase</fullName>
        <ecNumber evidence="2">2.3.1.-</ecNumber>
    </submittedName>
</protein>
<proteinExistence type="predicted"/>
<accession>A0ABV1NYI8</accession>
<gene>
    <name evidence="2" type="ORF">V6R90_09620</name>
</gene>
<feature type="domain" description="N-acetyltransferase" evidence="1">
    <location>
        <begin position="11"/>
        <end position="171"/>
    </location>
</feature>
<dbReference type="GO" id="GO:0016746">
    <property type="term" value="F:acyltransferase activity"/>
    <property type="evidence" value="ECO:0007669"/>
    <property type="project" value="UniProtKB-KW"/>
</dbReference>
<reference evidence="2 3" key="1">
    <citation type="submission" date="2024-02" db="EMBL/GenBank/DDBJ databases">
        <title>Full genome sequence of Nocardioides kribbensis.</title>
        <authorList>
            <person name="Poletto B.L."/>
            <person name="Silva G."/>
            <person name="Galante D."/>
            <person name="Campos K.R."/>
            <person name="Santos M.B.N."/>
            <person name="Sacchi C.T."/>
        </authorList>
    </citation>
    <scope>NUCLEOTIDE SEQUENCE [LARGE SCALE GENOMIC DNA]</scope>
    <source>
        <strain evidence="2 3">O4R</strain>
    </source>
</reference>
<dbReference type="PANTHER" id="PTHR43138:SF1">
    <property type="entry name" value="N-ACETYLTRANSFERASE ACA1"/>
    <property type="match status" value="1"/>
</dbReference>
<dbReference type="Gene3D" id="3.40.630.30">
    <property type="match status" value="1"/>
</dbReference>
<dbReference type="EMBL" id="JBEGDP010000009">
    <property type="protein sequence ID" value="MEQ7847535.1"/>
    <property type="molecule type" value="Genomic_DNA"/>
</dbReference>
<dbReference type="InterPro" id="IPR016181">
    <property type="entry name" value="Acyl_CoA_acyltransferase"/>
</dbReference>
<keyword evidence="2" id="KW-0012">Acyltransferase</keyword>
<dbReference type="InterPro" id="IPR000182">
    <property type="entry name" value="GNAT_dom"/>
</dbReference>
<dbReference type="Proteomes" id="UP001482520">
    <property type="component" value="Unassembled WGS sequence"/>
</dbReference>
<dbReference type="EC" id="2.3.1.-" evidence="2"/>
<sequence length="175" mass="18949">MTEQPSAAPDPAIRPATEADWPRVWTFFEQIVRAGETYAYPEDLTSEEARALWTGGPGAVVVLEEDGEVLGSARMGPNRPGRGAHVGTASFMVSERARGRGVGRRLGEHVVRWHRDQGFRAIQFNAVVETNTAAVALWRSLGFTVVGTVPEAFDSRAHGLVGLHVMHLPLTGPTP</sequence>
<organism evidence="2 3">
    <name type="scientific">Nocardioides kribbensis</name>
    <dbReference type="NCBI Taxonomy" id="305517"/>
    <lineage>
        <taxon>Bacteria</taxon>
        <taxon>Bacillati</taxon>
        <taxon>Actinomycetota</taxon>
        <taxon>Actinomycetes</taxon>
        <taxon>Propionibacteriales</taxon>
        <taxon>Nocardioidaceae</taxon>
        <taxon>Nocardioides</taxon>
    </lineage>
</organism>
<dbReference type="SUPFAM" id="SSF55729">
    <property type="entry name" value="Acyl-CoA N-acyltransferases (Nat)"/>
    <property type="match status" value="1"/>
</dbReference>
<dbReference type="PANTHER" id="PTHR43138">
    <property type="entry name" value="ACETYLTRANSFERASE, GNAT FAMILY"/>
    <property type="match status" value="1"/>
</dbReference>
<evidence type="ECO:0000313" key="2">
    <source>
        <dbReference type="EMBL" id="MEQ7847535.1"/>
    </source>
</evidence>
<comment type="caution">
    <text evidence="2">The sequence shown here is derived from an EMBL/GenBank/DDBJ whole genome shotgun (WGS) entry which is preliminary data.</text>
</comment>
<dbReference type="Pfam" id="PF00583">
    <property type="entry name" value="Acetyltransf_1"/>
    <property type="match status" value="1"/>
</dbReference>